<dbReference type="EMBL" id="JBICCN010000033">
    <property type="protein sequence ID" value="KAL3100250.1"/>
    <property type="molecule type" value="Genomic_DNA"/>
</dbReference>
<reference evidence="2 4" key="1">
    <citation type="submission" date="2024-10" db="EMBL/GenBank/DDBJ databases">
        <authorList>
            <person name="Kim D."/>
        </authorList>
    </citation>
    <scope>NUCLEOTIDE SEQUENCE [LARGE SCALE GENOMIC DNA]</scope>
    <source>
        <strain evidence="2">Taebaek</strain>
    </source>
</reference>
<feature type="compositionally biased region" description="Basic and acidic residues" evidence="1">
    <location>
        <begin position="1"/>
        <end position="12"/>
    </location>
</feature>
<evidence type="ECO:0000313" key="3">
    <source>
        <dbReference type="EMBL" id="KAL3100250.1"/>
    </source>
</evidence>
<dbReference type="AlphaFoldDB" id="A0ABD2K5E4"/>
<protein>
    <submittedName>
        <fullName evidence="2">Uncharacterized protein</fullName>
    </submittedName>
</protein>
<dbReference type="EMBL" id="JBICCN010000052">
    <property type="protein sequence ID" value="KAL3097960.1"/>
    <property type="molecule type" value="Genomic_DNA"/>
</dbReference>
<accession>A0ABD2K5E4</accession>
<name>A0ABD2K5E4_HETSC</name>
<feature type="compositionally biased region" description="Basic residues" evidence="1">
    <location>
        <begin position="29"/>
        <end position="40"/>
    </location>
</feature>
<gene>
    <name evidence="2" type="ORF">niasHS_000342</name>
    <name evidence="3" type="ORF">niasHS_000392</name>
</gene>
<evidence type="ECO:0000256" key="1">
    <source>
        <dbReference type="SAM" id="MobiDB-lite"/>
    </source>
</evidence>
<feature type="region of interest" description="Disordered" evidence="1">
    <location>
        <begin position="1"/>
        <end position="56"/>
    </location>
</feature>
<keyword evidence="4" id="KW-1185">Reference proteome</keyword>
<evidence type="ECO:0000313" key="2">
    <source>
        <dbReference type="EMBL" id="KAL3097960.1"/>
    </source>
</evidence>
<evidence type="ECO:0000313" key="4">
    <source>
        <dbReference type="Proteomes" id="UP001620645"/>
    </source>
</evidence>
<dbReference type="Proteomes" id="UP001620645">
    <property type="component" value="Unassembled WGS sequence"/>
</dbReference>
<sequence>MRESPSKSEADIGRPPAAQPDHPALATRPQHRRTLIRRGHSGLSGDGGRGRLRPNGDWCRRVEAEGRGAVAAVLTRLVMAQANEADWAALPAALTEQLEGVFVNNLDQMLEAMFLQLLL</sequence>
<organism evidence="2 4">
    <name type="scientific">Heterodera schachtii</name>
    <name type="common">Sugarbeet cyst nematode worm</name>
    <name type="synonym">Tylenchus schachtii</name>
    <dbReference type="NCBI Taxonomy" id="97005"/>
    <lineage>
        <taxon>Eukaryota</taxon>
        <taxon>Metazoa</taxon>
        <taxon>Ecdysozoa</taxon>
        <taxon>Nematoda</taxon>
        <taxon>Chromadorea</taxon>
        <taxon>Rhabditida</taxon>
        <taxon>Tylenchina</taxon>
        <taxon>Tylenchomorpha</taxon>
        <taxon>Tylenchoidea</taxon>
        <taxon>Heteroderidae</taxon>
        <taxon>Heteroderinae</taxon>
        <taxon>Heterodera</taxon>
    </lineage>
</organism>
<comment type="caution">
    <text evidence="2">The sequence shown here is derived from an EMBL/GenBank/DDBJ whole genome shotgun (WGS) entry which is preliminary data.</text>
</comment>
<proteinExistence type="predicted"/>